<keyword evidence="9" id="KW-1185">Reference proteome</keyword>
<dbReference type="GO" id="GO:0051123">
    <property type="term" value="P:RNA polymerase II preinitiation complex assembly"/>
    <property type="evidence" value="ECO:0007669"/>
    <property type="project" value="TreeGrafter"/>
</dbReference>
<keyword evidence="5" id="KW-0539">Nucleus</keyword>
<evidence type="ECO:0000256" key="1">
    <source>
        <dbReference type="ARBA" id="ARBA00004123"/>
    </source>
</evidence>
<dbReference type="SUPFAM" id="SSF47113">
    <property type="entry name" value="Histone-fold"/>
    <property type="match status" value="1"/>
</dbReference>
<dbReference type="InParanoid" id="A0A2R5G4P7"/>
<keyword evidence="3" id="KW-0805">Transcription regulation</keyword>
<keyword evidence="8" id="KW-0396">Initiation factor</keyword>
<dbReference type="InterPro" id="IPR003228">
    <property type="entry name" value="TFIID_TAF12_dom"/>
</dbReference>
<evidence type="ECO:0000259" key="7">
    <source>
        <dbReference type="Pfam" id="PF03847"/>
    </source>
</evidence>
<dbReference type="GO" id="GO:0003743">
    <property type="term" value="F:translation initiation factor activity"/>
    <property type="evidence" value="ECO:0007669"/>
    <property type="project" value="UniProtKB-KW"/>
</dbReference>
<comment type="similarity">
    <text evidence="2">Belongs to the TAF12 family.</text>
</comment>
<protein>
    <submittedName>
        <fullName evidence="8">Transcription initiation factor TFIID subunit 12</fullName>
    </submittedName>
</protein>
<feature type="compositionally biased region" description="Polar residues" evidence="6">
    <location>
        <begin position="36"/>
        <end position="46"/>
    </location>
</feature>
<evidence type="ECO:0000256" key="5">
    <source>
        <dbReference type="ARBA" id="ARBA00023242"/>
    </source>
</evidence>
<dbReference type="Pfam" id="PF03847">
    <property type="entry name" value="TFIID_20kDa"/>
    <property type="match status" value="1"/>
</dbReference>
<dbReference type="InterPro" id="IPR009072">
    <property type="entry name" value="Histone-fold"/>
</dbReference>
<feature type="region of interest" description="Disordered" evidence="6">
    <location>
        <begin position="1"/>
        <end position="105"/>
    </location>
</feature>
<dbReference type="OrthoDB" id="2193432at2759"/>
<name>A0A2R5G4P7_9STRA</name>
<dbReference type="GO" id="GO:0046982">
    <property type="term" value="F:protein heterodimerization activity"/>
    <property type="evidence" value="ECO:0007669"/>
    <property type="project" value="InterPro"/>
</dbReference>
<dbReference type="GO" id="GO:0017025">
    <property type="term" value="F:TBP-class protein binding"/>
    <property type="evidence" value="ECO:0007669"/>
    <property type="project" value="TreeGrafter"/>
</dbReference>
<evidence type="ECO:0000256" key="3">
    <source>
        <dbReference type="ARBA" id="ARBA00023015"/>
    </source>
</evidence>
<comment type="caution">
    <text evidence="8">The sequence shown here is derived from an EMBL/GenBank/DDBJ whole genome shotgun (WGS) entry which is preliminary data.</text>
</comment>
<feature type="compositionally biased region" description="Low complexity" evidence="6">
    <location>
        <begin position="47"/>
        <end position="60"/>
    </location>
</feature>
<dbReference type="Gene3D" id="1.10.20.10">
    <property type="entry name" value="Histone, subunit A"/>
    <property type="match status" value="1"/>
</dbReference>
<accession>A0A2R5G4P7</accession>
<sequence>MMQGGNPSSTQGPTAAHLATSGSVGAPRGPSGVSPIRSSYPNAASMQQQQQQQQPQQQRPRPAPRPGAMAQHSPTGSGTTARPMHSGAKDMAATSPAYTGRMPQLTPGAFPKLRARGFGDQEVLASVRKLNELVQSIDPNADLEPEVQEVLLDLSVAFVQEAAEQGIKLARHRGSSELQLEDLRMFVEGRLGLHVPGFGSTLTGGVPASQFDNQRRNGPDYVPDAHTARLEVKRKAHVLLQDNLFADNK</sequence>
<evidence type="ECO:0000313" key="9">
    <source>
        <dbReference type="Proteomes" id="UP000241890"/>
    </source>
</evidence>
<keyword evidence="8" id="KW-0648">Protein biosynthesis</keyword>
<dbReference type="AlphaFoldDB" id="A0A2R5G4P7"/>
<dbReference type="PANTHER" id="PTHR12264:SF21">
    <property type="entry name" value="TRANSCRIPTION INITIATION FACTOR TFIID SUBUNIT 12"/>
    <property type="match status" value="1"/>
</dbReference>
<evidence type="ECO:0000256" key="4">
    <source>
        <dbReference type="ARBA" id="ARBA00023163"/>
    </source>
</evidence>
<dbReference type="CDD" id="cd07981">
    <property type="entry name" value="HFD_TAF12"/>
    <property type="match status" value="1"/>
</dbReference>
<feature type="compositionally biased region" description="Polar residues" evidence="6">
    <location>
        <begin position="1"/>
        <end position="13"/>
    </location>
</feature>
<dbReference type="InterPro" id="IPR037794">
    <property type="entry name" value="TAF12"/>
</dbReference>
<dbReference type="GO" id="GO:0003677">
    <property type="term" value="F:DNA binding"/>
    <property type="evidence" value="ECO:0007669"/>
    <property type="project" value="TreeGrafter"/>
</dbReference>
<reference evidence="8 9" key="1">
    <citation type="submission" date="2017-12" db="EMBL/GenBank/DDBJ databases">
        <title>Sequencing, de novo assembly and annotation of complete genome of a new Thraustochytrid species, strain FCC1311.</title>
        <authorList>
            <person name="Sedici K."/>
            <person name="Godart F."/>
            <person name="Aiese Cigliano R."/>
            <person name="Sanseverino W."/>
            <person name="Barakat M."/>
            <person name="Ortet P."/>
            <person name="Marechal E."/>
            <person name="Cagnac O."/>
            <person name="Amato A."/>
        </authorList>
    </citation>
    <scope>NUCLEOTIDE SEQUENCE [LARGE SCALE GENOMIC DNA]</scope>
</reference>
<dbReference type="Proteomes" id="UP000241890">
    <property type="component" value="Unassembled WGS sequence"/>
</dbReference>
<dbReference type="GO" id="GO:0005669">
    <property type="term" value="C:transcription factor TFIID complex"/>
    <property type="evidence" value="ECO:0007669"/>
    <property type="project" value="InterPro"/>
</dbReference>
<gene>
    <name evidence="8" type="ORF">FCC1311_021802</name>
</gene>
<keyword evidence="4" id="KW-0804">Transcription</keyword>
<organism evidence="8 9">
    <name type="scientific">Hondaea fermentalgiana</name>
    <dbReference type="NCBI Taxonomy" id="2315210"/>
    <lineage>
        <taxon>Eukaryota</taxon>
        <taxon>Sar</taxon>
        <taxon>Stramenopiles</taxon>
        <taxon>Bigyra</taxon>
        <taxon>Labyrinthulomycetes</taxon>
        <taxon>Thraustochytrida</taxon>
        <taxon>Thraustochytriidae</taxon>
        <taxon>Hondaea</taxon>
    </lineage>
</organism>
<dbReference type="EMBL" id="BEYU01000017">
    <property type="protein sequence ID" value="GBG25960.1"/>
    <property type="molecule type" value="Genomic_DNA"/>
</dbReference>
<evidence type="ECO:0000256" key="6">
    <source>
        <dbReference type="SAM" id="MobiDB-lite"/>
    </source>
</evidence>
<evidence type="ECO:0000256" key="2">
    <source>
        <dbReference type="ARBA" id="ARBA00007530"/>
    </source>
</evidence>
<comment type="subcellular location">
    <subcellularLocation>
        <location evidence="1">Nucleus</location>
    </subcellularLocation>
</comment>
<proteinExistence type="inferred from homology"/>
<evidence type="ECO:0000313" key="8">
    <source>
        <dbReference type="EMBL" id="GBG25960.1"/>
    </source>
</evidence>
<dbReference type="PANTHER" id="PTHR12264">
    <property type="entry name" value="TRANSCRIPTION INITIATION FACTOR TFIID SUBUNIT 12"/>
    <property type="match status" value="1"/>
</dbReference>
<feature type="domain" description="Transcription initiation factor TFIID subunit 12" evidence="7">
    <location>
        <begin position="128"/>
        <end position="188"/>
    </location>
</feature>
<dbReference type="GO" id="GO:0000124">
    <property type="term" value="C:SAGA complex"/>
    <property type="evidence" value="ECO:0007669"/>
    <property type="project" value="InterPro"/>
</dbReference>